<sequence length="380" mass="43881">MASSLAFWLEKKPNKKPNVNMEVHINYWSLPKDEINFLDIGIKLTKVNYPSSEELSNRVNAINVYLPFDSADISYDSELGHMVCKDQELLSAIFNTYIEEYSHVNDSGIHNIRLPDGKELSFYTQIEPENGDGLSGVIITEVKDKKECGTLLSFPAELFDSNITDVKDAIYFRFRIKLLRERAIRRISTITKPELAVLLGDLHKIETIDFRINEARNLPFKVRPNVNSTKSLHVVHFFLIREAISEFKASHSNYERCRLLETEIWDKYLGLKDAKSQYLIYHWKEKKDGVNKNQEEEKSCFIDHFSAFAKFTSNIVSLGLIFRVIAVTFCIGVFSGVAANLMWHSMTSNEQIEWKIGRIDSMPVSEIDKSEYWPSSDRKQ</sequence>
<proteinExistence type="predicted"/>
<comment type="caution">
    <text evidence="2">The sequence shown here is derived from an EMBL/GenBank/DDBJ whole genome shotgun (WGS) entry which is preliminary data.</text>
</comment>
<organism evidence="2 3">
    <name type="scientific">Vibrio scophthalmi</name>
    <dbReference type="NCBI Taxonomy" id="45658"/>
    <lineage>
        <taxon>Bacteria</taxon>
        <taxon>Pseudomonadati</taxon>
        <taxon>Pseudomonadota</taxon>
        <taxon>Gammaproteobacteria</taxon>
        <taxon>Vibrionales</taxon>
        <taxon>Vibrionaceae</taxon>
        <taxon>Vibrio</taxon>
    </lineage>
</organism>
<feature type="transmembrane region" description="Helical" evidence="1">
    <location>
        <begin position="320"/>
        <end position="343"/>
    </location>
</feature>
<accession>A0A1E3WEV9</accession>
<protein>
    <submittedName>
        <fullName evidence="2">Uncharacterized protein</fullName>
    </submittedName>
</protein>
<keyword evidence="1" id="KW-0472">Membrane</keyword>
<dbReference type="AlphaFoldDB" id="A0A1E3WEV9"/>
<evidence type="ECO:0000313" key="2">
    <source>
        <dbReference type="EMBL" id="ODS04280.1"/>
    </source>
</evidence>
<reference evidence="2 3" key="1">
    <citation type="submission" date="2016-08" db="EMBL/GenBank/DDBJ databases">
        <title>Genome sequencing of Vibrio scophthalmi strain FP3289, an isolated from Paralichthys olivaceus.</title>
        <authorList>
            <person name="Han H.-J."/>
        </authorList>
    </citation>
    <scope>NUCLEOTIDE SEQUENCE [LARGE SCALE GENOMIC DNA]</scope>
    <source>
        <strain evidence="2 3">FP3289</strain>
    </source>
</reference>
<name>A0A1E3WEV9_9VIBR</name>
<keyword evidence="1" id="KW-0812">Transmembrane</keyword>
<dbReference type="Proteomes" id="UP000095131">
    <property type="component" value="Unassembled WGS sequence"/>
</dbReference>
<gene>
    <name evidence="2" type="ORF">VSF3289_03411</name>
</gene>
<dbReference type="RefSeq" id="WP_069447551.1">
    <property type="nucleotide sequence ID" value="NZ_MDCJ01000007.1"/>
</dbReference>
<evidence type="ECO:0000256" key="1">
    <source>
        <dbReference type="SAM" id="Phobius"/>
    </source>
</evidence>
<dbReference type="EMBL" id="MDCJ01000007">
    <property type="protein sequence ID" value="ODS04280.1"/>
    <property type="molecule type" value="Genomic_DNA"/>
</dbReference>
<evidence type="ECO:0000313" key="3">
    <source>
        <dbReference type="Proteomes" id="UP000095131"/>
    </source>
</evidence>
<dbReference type="OrthoDB" id="1452241at2"/>
<keyword evidence="1" id="KW-1133">Transmembrane helix</keyword>